<sequence>MTLNYGRPANPEAFVIGVLMPLGLPVRTERDEDMGLPCYTVTAVNPKHNKFMLWATVSVHSYGQGNTPQEGRAIASDAAWNADNALISVTPGDVITMADGRTASAWINCEMAPTFADYQDPFIKRYVGRYNAELRFNPTH</sequence>
<evidence type="ECO:0000313" key="2">
    <source>
        <dbReference type="Proteomes" id="UP000238296"/>
    </source>
</evidence>
<protein>
    <submittedName>
        <fullName evidence="1">Uncharacterized protein</fullName>
    </submittedName>
</protein>
<organism evidence="1 2">
    <name type="scientific">Mycobacterium talmoniae</name>
    <dbReference type="NCBI Taxonomy" id="1858794"/>
    <lineage>
        <taxon>Bacteria</taxon>
        <taxon>Bacillati</taxon>
        <taxon>Actinomycetota</taxon>
        <taxon>Actinomycetes</taxon>
        <taxon>Mycobacteriales</taxon>
        <taxon>Mycobacteriaceae</taxon>
        <taxon>Mycobacterium</taxon>
    </lineage>
</organism>
<comment type="caution">
    <text evidence="1">The sequence shown here is derived from an EMBL/GenBank/DDBJ whole genome shotgun (WGS) entry which is preliminary data.</text>
</comment>
<dbReference type="Proteomes" id="UP000238296">
    <property type="component" value="Unassembled WGS sequence"/>
</dbReference>
<dbReference type="EMBL" id="PPEA01000738">
    <property type="protein sequence ID" value="PQM44675.1"/>
    <property type="molecule type" value="Genomic_DNA"/>
</dbReference>
<evidence type="ECO:0000313" key="1">
    <source>
        <dbReference type="EMBL" id="PQM44675.1"/>
    </source>
</evidence>
<accession>A0A2S8BDG6</accession>
<gene>
    <name evidence="1" type="ORF">C1Y40_05171</name>
</gene>
<dbReference type="AlphaFoldDB" id="A0A2S8BDG6"/>
<reference evidence="1 2" key="1">
    <citation type="journal article" date="2017" name="Int. J. Syst. Evol. Microbiol.">
        <title>Mycobacterium talmoniae sp. nov., a slowly growing mycobacterium isolated from human respiratory samples.</title>
        <authorList>
            <person name="Davidson R.M."/>
            <person name="DeGroote M.A."/>
            <person name="Marola J.L."/>
            <person name="Buss S."/>
            <person name="Jones V."/>
            <person name="McNeil M.R."/>
            <person name="Freifeld A.G."/>
            <person name="Elaine Epperson L."/>
            <person name="Hasan N.A."/>
            <person name="Jackson M."/>
            <person name="Iwen P.C."/>
            <person name="Salfinger M."/>
            <person name="Strong M."/>
        </authorList>
    </citation>
    <scope>NUCLEOTIDE SEQUENCE [LARGE SCALE GENOMIC DNA]</scope>
    <source>
        <strain evidence="1 2">ATCC BAA-2683</strain>
    </source>
</reference>
<name>A0A2S8BDG6_9MYCO</name>
<proteinExistence type="predicted"/>